<keyword evidence="3" id="KW-1185">Reference proteome</keyword>
<name>A0A914B6Y7_PATMI</name>
<evidence type="ECO:0000313" key="2">
    <source>
        <dbReference type="EnsemblMetazoa" id="XP_038071222.1"/>
    </source>
</evidence>
<dbReference type="PANTHER" id="PTHR37984:SF7">
    <property type="entry name" value="INTEGRASE CATALYTIC DOMAIN-CONTAINING PROTEIN"/>
    <property type="match status" value="1"/>
</dbReference>
<dbReference type="InterPro" id="IPR000477">
    <property type="entry name" value="RT_dom"/>
</dbReference>
<reference evidence="2" key="1">
    <citation type="submission" date="2022-11" db="UniProtKB">
        <authorList>
            <consortium name="EnsemblMetazoa"/>
        </authorList>
    </citation>
    <scope>IDENTIFICATION</scope>
</reference>
<protein>
    <recommendedName>
        <fullName evidence="1">Reverse transcriptase domain-containing protein</fullName>
    </recommendedName>
</protein>
<accession>A0A914B6Y7</accession>
<dbReference type="FunFam" id="3.10.10.10:FF:000003">
    <property type="entry name" value="Retrovirus-related Pol polyprotein from transposon 297-like Protein"/>
    <property type="match status" value="1"/>
</dbReference>
<dbReference type="Gene3D" id="3.10.10.10">
    <property type="entry name" value="HIV Type 1 Reverse Transcriptase, subunit A, domain 1"/>
    <property type="match status" value="1"/>
</dbReference>
<dbReference type="RefSeq" id="XP_038071222.1">
    <property type="nucleotide sequence ID" value="XM_038215294.1"/>
</dbReference>
<proteinExistence type="predicted"/>
<dbReference type="InterPro" id="IPR043128">
    <property type="entry name" value="Rev_trsase/Diguanyl_cyclase"/>
</dbReference>
<dbReference type="EnsemblMetazoa" id="XM_038215294.1">
    <property type="protein sequence ID" value="XP_038071222.1"/>
    <property type="gene ID" value="LOC119740089"/>
</dbReference>
<dbReference type="InterPro" id="IPR043502">
    <property type="entry name" value="DNA/RNA_pol_sf"/>
</dbReference>
<dbReference type="Proteomes" id="UP000887568">
    <property type="component" value="Unplaced"/>
</dbReference>
<dbReference type="SUPFAM" id="SSF56672">
    <property type="entry name" value="DNA/RNA polymerases"/>
    <property type="match status" value="1"/>
</dbReference>
<dbReference type="GeneID" id="119740089"/>
<dbReference type="Pfam" id="PF00078">
    <property type="entry name" value="RVT_1"/>
    <property type="match status" value="1"/>
</dbReference>
<dbReference type="InterPro" id="IPR050951">
    <property type="entry name" value="Retrovirus_Pol_polyprotein"/>
</dbReference>
<sequence length="183" mass="20935">MHTIIIDETAQPVVHACRKVPFALHNGLKRELERMESLGVITRVDEPTDWVNSLVVVKKKNGDIRVCMDPRDLNRAIKREHYKMPTREEVMSQFAGASYYSKLDASQGFWQLQLDDKSSRLCTFNTPFGRFRYTRLPFGISSAPEVYHKLFTKSSSQSMVSVPSLTTSSSMEQPKRPMIAAYD</sequence>
<dbReference type="PANTHER" id="PTHR37984">
    <property type="entry name" value="PROTEIN CBG26694"/>
    <property type="match status" value="1"/>
</dbReference>
<dbReference type="CDD" id="cd01647">
    <property type="entry name" value="RT_LTR"/>
    <property type="match status" value="1"/>
</dbReference>
<dbReference type="OMA" id="ELEFCIF"/>
<feature type="domain" description="Reverse transcriptase" evidence="1">
    <location>
        <begin position="57"/>
        <end position="154"/>
    </location>
</feature>
<dbReference type="Gene3D" id="3.30.70.270">
    <property type="match status" value="1"/>
</dbReference>
<organism evidence="2 3">
    <name type="scientific">Patiria miniata</name>
    <name type="common">Bat star</name>
    <name type="synonym">Asterina miniata</name>
    <dbReference type="NCBI Taxonomy" id="46514"/>
    <lineage>
        <taxon>Eukaryota</taxon>
        <taxon>Metazoa</taxon>
        <taxon>Echinodermata</taxon>
        <taxon>Eleutherozoa</taxon>
        <taxon>Asterozoa</taxon>
        <taxon>Asteroidea</taxon>
        <taxon>Valvatacea</taxon>
        <taxon>Valvatida</taxon>
        <taxon>Asterinidae</taxon>
        <taxon>Patiria</taxon>
    </lineage>
</organism>
<dbReference type="AlphaFoldDB" id="A0A914B6Y7"/>
<dbReference type="OrthoDB" id="6776789at2759"/>
<evidence type="ECO:0000259" key="1">
    <source>
        <dbReference type="Pfam" id="PF00078"/>
    </source>
</evidence>
<evidence type="ECO:0000313" key="3">
    <source>
        <dbReference type="Proteomes" id="UP000887568"/>
    </source>
</evidence>